<dbReference type="InterPro" id="IPR024943">
    <property type="entry name" value="Enhancer_polycomb"/>
</dbReference>
<dbReference type="GO" id="GO:0035267">
    <property type="term" value="C:NuA4 histone acetyltransferase complex"/>
    <property type="evidence" value="ECO:0007669"/>
    <property type="project" value="InterPro"/>
</dbReference>
<feature type="compositionally biased region" description="Low complexity" evidence="8">
    <location>
        <begin position="641"/>
        <end position="663"/>
    </location>
</feature>
<evidence type="ECO:0000256" key="2">
    <source>
        <dbReference type="ARBA" id="ARBA00008035"/>
    </source>
</evidence>
<evidence type="ECO:0000256" key="5">
    <source>
        <dbReference type="ARBA" id="ARBA00023242"/>
    </source>
</evidence>
<evidence type="ECO:0000256" key="6">
    <source>
        <dbReference type="ARBA" id="ARBA00025513"/>
    </source>
</evidence>
<dbReference type="STRING" id="1569628.A0A316ULG4"/>
<feature type="region of interest" description="Disordered" evidence="8">
    <location>
        <begin position="615"/>
        <end position="717"/>
    </location>
</feature>
<dbReference type="RefSeq" id="XP_025359375.1">
    <property type="nucleotide sequence ID" value="XM_025508557.1"/>
</dbReference>
<feature type="region of interest" description="Disordered" evidence="8">
    <location>
        <begin position="991"/>
        <end position="1077"/>
    </location>
</feature>
<evidence type="ECO:0000256" key="1">
    <source>
        <dbReference type="ARBA" id="ARBA00004123"/>
    </source>
</evidence>
<evidence type="ECO:0000256" key="7">
    <source>
        <dbReference type="RuleBase" id="RU361124"/>
    </source>
</evidence>
<feature type="compositionally biased region" description="Polar residues" evidence="8">
    <location>
        <begin position="510"/>
        <end position="520"/>
    </location>
</feature>
<feature type="compositionally biased region" description="Gly residues" evidence="8">
    <location>
        <begin position="1178"/>
        <end position="1191"/>
    </location>
</feature>
<feature type="domain" description="Enhancer of polycomb-like N-terminal" evidence="9">
    <location>
        <begin position="11"/>
        <end position="186"/>
    </location>
</feature>
<feature type="compositionally biased region" description="Acidic residues" evidence="8">
    <location>
        <begin position="701"/>
        <end position="716"/>
    </location>
</feature>
<feature type="compositionally biased region" description="Basic and acidic residues" evidence="8">
    <location>
        <begin position="566"/>
        <end position="578"/>
    </location>
</feature>
<evidence type="ECO:0000256" key="4">
    <source>
        <dbReference type="ARBA" id="ARBA00023163"/>
    </source>
</evidence>
<keyword evidence="4 7" id="KW-0804">Transcription</keyword>
<keyword evidence="11" id="KW-1185">Reference proteome</keyword>
<feature type="compositionally biased region" description="Low complexity" evidence="8">
    <location>
        <begin position="1117"/>
        <end position="1128"/>
    </location>
</feature>
<feature type="compositionally biased region" description="Polar residues" evidence="8">
    <location>
        <begin position="584"/>
        <end position="593"/>
    </location>
</feature>
<sequence length="1191" mass="126801">MPIATNSRTRFKKLSYKASVIVHRGNLQQSAHNVDIEGIEENEAPNLGVDLSEVTEHHLQAALSSTQLAAEGDKVISAKPAYHIPTPESKQVLQTKEYARLYPPGTYQDPISYVRSSSTLEDAIKGPSYNLDEDDNEWLQRHNAAAQEAEVAAAQARKNHKASQQVPVTTTITEDELEMVLTVFEQYTNDKVPFAHLDPAKNLPSLDDLLGAFDPKSFLSAQALPELPTLPWETDDAAASSSSLKWSKLNPWHNLAALKPIASLVYPWWKERREDTSGKAIVPLLNFDESNDSDPYVCFRRREVKLTRKTRKTDVLHLEKLIRLKSEMDRATAMLEGLAQREKTKRASVAQDRAWFETVKDLQELKRSWGIVGPNSGQEDEEIISGERREEAGYGVAAVPRKKKRGEESTTVSLPSAAKLAAKKARTSVEPSAAANASANAANVTATPAAATTQSLGQAIMERASAVQAYIERECMRKAETDVGWEENSDTAYQPVPAPLNLRSFRPVQADSSDTPSTNGLRAGRPPSFRRRMGRGGRVFLDRRLLAPSPVPASLADWPKHQSGVRRHEEREEQRPERTPLPSYLQQGRTAQQKADALSGPFAYASNLRPSLLNDTSASSNASSNRSFMPMGASADHSTDSESVASSTASSSSSSSAASSASTIPTEAEDMDETMRTTTKGGEHGTNERTDQHESQRHDDDSDSDSSDDEEDEAEVEERLRAFRERWRYDDESGRWAGLGLCGLGGMEDDQEAVLDDFDQRFMRYRIGLLEQEDLLKLSTDWTHIMQAQAALDCPPPTPQFQVIGPTMAGQAQAAAAAAARVNGGGDAQAQAQAQAHAQAQAQAHAAAQAQAAAQAHQFRKQQAAAIAAAVAAGNNPAAALGAPSVPSPLGAVPPTNQSSTGAVAARAAQTNVGGPLTTLQQQHQLHQAQVQLALQQQQQRNAQVQAAAAAARAKLMAAAAAGGQGQQGQQGGNNYNAMANAAAAAAAQLNHAGGQASSPPQQQRFPANGAGTRPSSSPVPPQGSSPMMGHAQQPSRSPSIGGVSGPHANGQQQQQQRMAWQQANGSNGQQQQQQQQPNLIHLQQQLVAMQAAQAQAQAQAAAAALAQNNNGGGQQANGQNGVQANAGAGNGNGPSPAQLMAMKAALAQSMSQNGGNAAMQLKLPPGRVAQAQQQHQSGGGAAGGNGGQGS</sequence>
<dbReference type="Pfam" id="PF10513">
    <property type="entry name" value="EPL1"/>
    <property type="match status" value="1"/>
</dbReference>
<evidence type="ECO:0000256" key="3">
    <source>
        <dbReference type="ARBA" id="ARBA00023015"/>
    </source>
</evidence>
<dbReference type="OrthoDB" id="435275at2759"/>
<accession>A0A316ULG4</accession>
<dbReference type="GO" id="GO:0005634">
    <property type="term" value="C:nucleus"/>
    <property type="evidence" value="ECO:0007669"/>
    <property type="project" value="UniProtKB-SubCell"/>
</dbReference>
<keyword evidence="3 7" id="KW-0805">Transcription regulation</keyword>
<evidence type="ECO:0000313" key="11">
    <source>
        <dbReference type="Proteomes" id="UP000245884"/>
    </source>
</evidence>
<dbReference type="EMBL" id="KZ819679">
    <property type="protein sequence ID" value="PWN24763.1"/>
    <property type="molecule type" value="Genomic_DNA"/>
</dbReference>
<feature type="compositionally biased region" description="Low complexity" evidence="8">
    <location>
        <begin position="1052"/>
        <end position="1077"/>
    </location>
</feature>
<feature type="region of interest" description="Disordered" evidence="8">
    <location>
        <begin position="551"/>
        <end position="596"/>
    </location>
</feature>
<feature type="compositionally biased region" description="Low complexity" evidence="8">
    <location>
        <begin position="617"/>
        <end position="627"/>
    </location>
</feature>
<dbReference type="GO" id="GO:0006357">
    <property type="term" value="P:regulation of transcription by RNA polymerase II"/>
    <property type="evidence" value="ECO:0007669"/>
    <property type="project" value="InterPro"/>
</dbReference>
<dbReference type="Proteomes" id="UP000245884">
    <property type="component" value="Unassembled WGS sequence"/>
</dbReference>
<reference evidence="10 11" key="1">
    <citation type="journal article" date="2018" name="Mol. Biol. Evol.">
        <title>Broad Genomic Sampling Reveals a Smut Pathogenic Ancestry of the Fungal Clade Ustilaginomycotina.</title>
        <authorList>
            <person name="Kijpornyongpan T."/>
            <person name="Mondo S.J."/>
            <person name="Barry K."/>
            <person name="Sandor L."/>
            <person name="Lee J."/>
            <person name="Lipzen A."/>
            <person name="Pangilinan J."/>
            <person name="LaButti K."/>
            <person name="Hainaut M."/>
            <person name="Henrissat B."/>
            <person name="Grigoriev I.V."/>
            <person name="Spatafora J.W."/>
            <person name="Aime M.C."/>
        </authorList>
    </citation>
    <scope>NUCLEOTIDE SEQUENCE [LARGE SCALE GENOMIC DNA]</scope>
    <source>
        <strain evidence="10 11">MCA 5214</strain>
    </source>
</reference>
<keyword evidence="5 7" id="KW-0539">Nucleus</keyword>
<feature type="compositionally biased region" description="Basic and acidic residues" evidence="8">
    <location>
        <begin position="681"/>
        <end position="700"/>
    </location>
</feature>
<comment type="similarity">
    <text evidence="2 7">Belongs to the enhancer of polycomb family.</text>
</comment>
<feature type="region of interest" description="Disordered" evidence="8">
    <location>
        <begin position="1113"/>
        <end position="1137"/>
    </location>
</feature>
<dbReference type="InterPro" id="IPR019542">
    <property type="entry name" value="Enhancer_polycomb-like_N"/>
</dbReference>
<evidence type="ECO:0000313" key="10">
    <source>
        <dbReference type="EMBL" id="PWN24763.1"/>
    </source>
</evidence>
<gene>
    <name evidence="10" type="ORF">BDZ90DRAFT_262981</name>
</gene>
<dbReference type="AlphaFoldDB" id="A0A316ULG4"/>
<dbReference type="PANTHER" id="PTHR14898">
    <property type="entry name" value="ENHANCER OF POLYCOMB"/>
    <property type="match status" value="1"/>
</dbReference>
<dbReference type="GeneID" id="37030380"/>
<proteinExistence type="inferred from homology"/>
<comment type="subcellular location">
    <subcellularLocation>
        <location evidence="1 7">Nucleus</location>
    </subcellularLocation>
</comment>
<name>A0A316ULG4_9BASI</name>
<comment type="function">
    <text evidence="6">Component of the NuA4 histone acetyltransferase complex which is involved in transcriptional activation of selected genes principally by acetylation of nucleosomal histone H4 and H2A. The NuA4 complex is also involved in DNA repair. Involved in gene silencing by neighboring heterochromatin, blockage of the silencing spreading along the chromosome, and required for cell cycle progression through G2/M.</text>
</comment>
<evidence type="ECO:0000259" key="9">
    <source>
        <dbReference type="Pfam" id="PF10513"/>
    </source>
</evidence>
<evidence type="ECO:0000256" key="8">
    <source>
        <dbReference type="SAM" id="MobiDB-lite"/>
    </source>
</evidence>
<protein>
    <recommendedName>
        <fullName evidence="7">Enhancer of polycomb-like protein</fullName>
    </recommendedName>
</protein>
<organism evidence="10 11">
    <name type="scientific">Jaminaea rosea</name>
    <dbReference type="NCBI Taxonomy" id="1569628"/>
    <lineage>
        <taxon>Eukaryota</taxon>
        <taxon>Fungi</taxon>
        <taxon>Dikarya</taxon>
        <taxon>Basidiomycota</taxon>
        <taxon>Ustilaginomycotina</taxon>
        <taxon>Exobasidiomycetes</taxon>
        <taxon>Microstromatales</taxon>
        <taxon>Microstromatales incertae sedis</taxon>
        <taxon>Jaminaea</taxon>
    </lineage>
</organism>
<feature type="region of interest" description="Disordered" evidence="8">
    <location>
        <begin position="1153"/>
        <end position="1191"/>
    </location>
</feature>
<feature type="region of interest" description="Disordered" evidence="8">
    <location>
        <begin position="508"/>
        <end position="536"/>
    </location>
</feature>